<evidence type="ECO:0000313" key="16">
    <source>
        <dbReference type="Proteomes" id="UP000031575"/>
    </source>
</evidence>
<dbReference type="AlphaFoldDB" id="A0A0C2ER71"/>
<evidence type="ECO:0000259" key="14">
    <source>
        <dbReference type="PROSITE" id="PS51479"/>
    </source>
</evidence>
<dbReference type="OrthoDB" id="2590500at2759"/>
<organism evidence="15 16">
    <name type="scientific">Sporothrix brasiliensis 5110</name>
    <dbReference type="NCBI Taxonomy" id="1398154"/>
    <lineage>
        <taxon>Eukaryota</taxon>
        <taxon>Fungi</taxon>
        <taxon>Dikarya</taxon>
        <taxon>Ascomycota</taxon>
        <taxon>Pezizomycotina</taxon>
        <taxon>Sordariomycetes</taxon>
        <taxon>Sordariomycetidae</taxon>
        <taxon>Ophiostomatales</taxon>
        <taxon>Ophiostomataceae</taxon>
        <taxon>Sporothrix</taxon>
    </lineage>
</organism>
<evidence type="ECO:0000313" key="15">
    <source>
        <dbReference type="EMBL" id="KIH88864.1"/>
    </source>
</evidence>
<dbReference type="InterPro" id="IPR038534">
    <property type="entry name" value="Rtr1/RPAP2_sf"/>
</dbReference>
<dbReference type="InterPro" id="IPR007308">
    <property type="entry name" value="Rtr1/RPAP2_dom"/>
</dbReference>
<evidence type="ECO:0000256" key="9">
    <source>
        <dbReference type="ARBA" id="ARBA00047761"/>
    </source>
</evidence>
<evidence type="ECO:0000256" key="6">
    <source>
        <dbReference type="ARBA" id="ARBA00022833"/>
    </source>
</evidence>
<dbReference type="Gene3D" id="1.25.40.820">
    <property type="match status" value="1"/>
</dbReference>
<feature type="region of interest" description="Disordered" evidence="13">
    <location>
        <begin position="1"/>
        <end position="53"/>
    </location>
</feature>
<keyword evidence="6 12" id="KW-0862">Zinc</keyword>
<gene>
    <name evidence="15" type="ORF">SPBR_07585</name>
</gene>
<reference evidence="15 16" key="1">
    <citation type="journal article" date="2014" name="BMC Genomics">
        <title>Comparative genomics of the major fungal agents of human and animal Sporotrichosis: Sporothrix schenckii and Sporothrix brasiliensis.</title>
        <authorList>
            <person name="Teixeira M.M."/>
            <person name="de Almeida L.G."/>
            <person name="Kubitschek-Barreira P."/>
            <person name="Alves F.L."/>
            <person name="Kioshima E.S."/>
            <person name="Abadio A.K."/>
            <person name="Fernandes L."/>
            <person name="Derengowski L.S."/>
            <person name="Ferreira K.S."/>
            <person name="Souza R.C."/>
            <person name="Ruiz J.C."/>
            <person name="de Andrade N.C."/>
            <person name="Paes H.C."/>
            <person name="Nicola A.M."/>
            <person name="Albuquerque P."/>
            <person name="Gerber A.L."/>
            <person name="Martins V.P."/>
            <person name="Peconick L.D."/>
            <person name="Neto A.V."/>
            <person name="Chaucanez C.B."/>
            <person name="Silva P.A."/>
            <person name="Cunha O.L."/>
            <person name="de Oliveira F.F."/>
            <person name="dos Santos T.C."/>
            <person name="Barros A.L."/>
            <person name="Soares M.A."/>
            <person name="de Oliveira L.M."/>
            <person name="Marini M.M."/>
            <person name="Villalobos-Duno H."/>
            <person name="Cunha M.M."/>
            <person name="de Hoog S."/>
            <person name="da Silveira J.F."/>
            <person name="Henrissat B."/>
            <person name="Nino-Vega G.A."/>
            <person name="Cisalpino P.S."/>
            <person name="Mora-Montes H.M."/>
            <person name="Almeida S.R."/>
            <person name="Stajich J.E."/>
            <person name="Lopes-Bezerra L.M."/>
            <person name="Vasconcelos A.T."/>
            <person name="Felipe M.S."/>
        </authorList>
    </citation>
    <scope>NUCLEOTIDE SEQUENCE [LARGE SCALE GENOMIC DNA]</scope>
    <source>
        <strain evidence="15 16">5110</strain>
    </source>
</reference>
<comment type="catalytic activity">
    <reaction evidence="10 12">
        <text>O-phospho-L-threonyl-[protein] + H2O = L-threonyl-[protein] + phosphate</text>
        <dbReference type="Rhea" id="RHEA:47004"/>
        <dbReference type="Rhea" id="RHEA-COMP:11060"/>
        <dbReference type="Rhea" id="RHEA-COMP:11605"/>
        <dbReference type="ChEBI" id="CHEBI:15377"/>
        <dbReference type="ChEBI" id="CHEBI:30013"/>
        <dbReference type="ChEBI" id="CHEBI:43474"/>
        <dbReference type="ChEBI" id="CHEBI:61977"/>
        <dbReference type="EC" id="3.1.3.16"/>
    </reaction>
</comment>
<comment type="function">
    <text evidence="12">Putative RNA polymerase II subunit B1 C-terminal domain (CTD) phosphatase involved in RNA polymerase II transcription regulation.</text>
</comment>
<comment type="similarity">
    <text evidence="2 11 12">Belongs to the RPAP2 family.</text>
</comment>
<evidence type="ECO:0000256" key="10">
    <source>
        <dbReference type="ARBA" id="ARBA00048336"/>
    </source>
</evidence>
<evidence type="ECO:0000256" key="12">
    <source>
        <dbReference type="RuleBase" id="RU367080"/>
    </source>
</evidence>
<evidence type="ECO:0000256" key="2">
    <source>
        <dbReference type="ARBA" id="ARBA00005676"/>
    </source>
</evidence>
<comment type="catalytic activity">
    <reaction evidence="9 12">
        <text>O-phospho-L-seryl-[protein] + H2O = L-seryl-[protein] + phosphate</text>
        <dbReference type="Rhea" id="RHEA:20629"/>
        <dbReference type="Rhea" id="RHEA-COMP:9863"/>
        <dbReference type="Rhea" id="RHEA-COMP:11604"/>
        <dbReference type="ChEBI" id="CHEBI:15377"/>
        <dbReference type="ChEBI" id="CHEBI:29999"/>
        <dbReference type="ChEBI" id="CHEBI:43474"/>
        <dbReference type="ChEBI" id="CHEBI:83421"/>
        <dbReference type="EC" id="3.1.3.16"/>
    </reaction>
</comment>
<keyword evidence="3 12" id="KW-0479">Metal-binding</keyword>
<evidence type="ECO:0000256" key="11">
    <source>
        <dbReference type="PROSITE-ProRule" id="PRU00812"/>
    </source>
</evidence>
<comment type="caution">
    <text evidence="15">The sequence shown here is derived from an EMBL/GenBank/DDBJ whole genome shotgun (WGS) entry which is preliminary data.</text>
</comment>
<dbReference type="EMBL" id="AWTV01000009">
    <property type="protein sequence ID" value="KIH88864.1"/>
    <property type="molecule type" value="Genomic_DNA"/>
</dbReference>
<dbReference type="PANTHER" id="PTHR14732">
    <property type="entry name" value="RNA POLYMERASE II SUBUNIT B1 CTD PHOSPHATASE RPAP2-RELATED"/>
    <property type="match status" value="1"/>
</dbReference>
<dbReference type="GO" id="GO:0005634">
    <property type="term" value="C:nucleus"/>
    <property type="evidence" value="ECO:0007669"/>
    <property type="project" value="UniProtKB-SubCell"/>
</dbReference>
<protein>
    <recommendedName>
        <fullName evidence="12">RNA polymerase II subunit B1 CTD phosphatase RPAP2 homolog</fullName>
        <ecNumber evidence="12">3.1.3.16</ecNumber>
    </recommendedName>
</protein>
<dbReference type="GeneID" id="63680760"/>
<proteinExistence type="inferred from homology"/>
<evidence type="ECO:0000256" key="3">
    <source>
        <dbReference type="ARBA" id="ARBA00022723"/>
    </source>
</evidence>
<dbReference type="Proteomes" id="UP000031575">
    <property type="component" value="Unassembled WGS sequence"/>
</dbReference>
<evidence type="ECO:0000256" key="5">
    <source>
        <dbReference type="ARBA" id="ARBA00022801"/>
    </source>
</evidence>
<keyword evidence="7 12" id="KW-0904">Protein phosphatase</keyword>
<evidence type="ECO:0000256" key="7">
    <source>
        <dbReference type="ARBA" id="ARBA00022912"/>
    </source>
</evidence>
<dbReference type="GO" id="GO:0043175">
    <property type="term" value="F:RNA polymerase core enzyme binding"/>
    <property type="evidence" value="ECO:0007669"/>
    <property type="project" value="UniProtKB-UniRule"/>
</dbReference>
<evidence type="ECO:0000256" key="13">
    <source>
        <dbReference type="SAM" id="MobiDB-lite"/>
    </source>
</evidence>
<dbReference type="EC" id="3.1.3.16" evidence="12"/>
<feature type="domain" description="RTR1-type" evidence="14">
    <location>
        <begin position="107"/>
        <end position="194"/>
    </location>
</feature>
<dbReference type="HOGENOM" id="CLU_049331_1_0_1"/>
<dbReference type="GO" id="GO:0008270">
    <property type="term" value="F:zinc ion binding"/>
    <property type="evidence" value="ECO:0007669"/>
    <property type="project" value="UniProtKB-KW"/>
</dbReference>
<keyword evidence="5 12" id="KW-0378">Hydrolase</keyword>
<feature type="compositionally biased region" description="Low complexity" evidence="13">
    <location>
        <begin position="311"/>
        <end position="323"/>
    </location>
</feature>
<dbReference type="InterPro" id="IPR039693">
    <property type="entry name" value="Rtr1/RPAP2"/>
</dbReference>
<accession>A0A0C2ER71</accession>
<feature type="region of interest" description="Disordered" evidence="13">
    <location>
        <begin position="304"/>
        <end position="324"/>
    </location>
</feature>
<evidence type="ECO:0000256" key="8">
    <source>
        <dbReference type="ARBA" id="ARBA00023242"/>
    </source>
</evidence>
<dbReference type="GO" id="GO:0008420">
    <property type="term" value="F:RNA polymerase II CTD heptapeptide repeat phosphatase activity"/>
    <property type="evidence" value="ECO:0007669"/>
    <property type="project" value="UniProtKB-UniRule"/>
</dbReference>
<keyword evidence="16" id="KW-1185">Reference proteome</keyword>
<dbReference type="VEuPathDB" id="FungiDB:SPBR_07585"/>
<evidence type="ECO:0000256" key="4">
    <source>
        <dbReference type="ARBA" id="ARBA00022771"/>
    </source>
</evidence>
<name>A0A0C2ER71_9PEZI</name>
<evidence type="ECO:0000256" key="1">
    <source>
        <dbReference type="ARBA" id="ARBA00004123"/>
    </source>
</evidence>
<dbReference type="PANTHER" id="PTHR14732:SF0">
    <property type="entry name" value="RNA POLYMERASE II SUBUNIT B1 CTD PHOSPHATASE RPAP2-RELATED"/>
    <property type="match status" value="1"/>
</dbReference>
<sequence>MAAPDRQLKGILKKPSAPAPDVSDNVDDVEDDGRGAVTRSATHSRRVRSEQENAEIAKKHAAILQQRRELESAIFLSIETLTELPRVKGAGFSAATPADEDVEKFTSLVRIFQPTDYDDLIEERNTYGHCGYVLCPKPRQTFAGNGTWKLVNAGRKDFGIVAKKEIEKWCSSQCARRALYIKVQLNETAAWERAGIPDIRIELMDEGTPKGKKAAEVGTAEAAAANEAQLAQDLARLKLGEERRLAQNANALAMERGDAGHAGVAAALTDLDDNNNDQPPRIVPPMPTALVDVNIVEKKVITAPTPPTLETGDASGSTGGDTSHMVVEGHKIRFRYD</sequence>
<comment type="subcellular location">
    <subcellularLocation>
        <location evidence="1 12">Nucleus</location>
    </subcellularLocation>
</comment>
<dbReference type="Pfam" id="PF04181">
    <property type="entry name" value="RPAP2_Rtr1"/>
    <property type="match status" value="1"/>
</dbReference>
<keyword evidence="8 12" id="KW-0539">Nucleus</keyword>
<dbReference type="PROSITE" id="PS51479">
    <property type="entry name" value="ZF_RTR1"/>
    <property type="match status" value="1"/>
</dbReference>
<dbReference type="GO" id="GO:0005737">
    <property type="term" value="C:cytoplasm"/>
    <property type="evidence" value="ECO:0007669"/>
    <property type="project" value="TreeGrafter"/>
</dbReference>
<dbReference type="RefSeq" id="XP_040616874.1">
    <property type="nucleotide sequence ID" value="XM_040765839.1"/>
</dbReference>
<keyword evidence="4 12" id="KW-0863">Zinc-finger</keyword>